<dbReference type="GO" id="GO:0046525">
    <property type="term" value="F:xylosylprotein 4-beta-galactosyltransferase activity"/>
    <property type="evidence" value="ECO:0007669"/>
    <property type="project" value="UniProtKB-EC"/>
</dbReference>
<dbReference type="SUPFAM" id="SSF53448">
    <property type="entry name" value="Nucleotide-diphospho-sugar transferases"/>
    <property type="match status" value="1"/>
</dbReference>
<evidence type="ECO:0000313" key="19">
    <source>
        <dbReference type="EMBL" id="RZF43808.1"/>
    </source>
</evidence>
<dbReference type="SMR" id="A0A482XEA5"/>
<dbReference type="PANTHER" id="PTHR19300">
    <property type="entry name" value="BETA-1,4-GALACTOSYLTRANSFERASE"/>
    <property type="match status" value="1"/>
</dbReference>
<dbReference type="Pfam" id="PF13733">
    <property type="entry name" value="Glyco_transf_7N"/>
    <property type="match status" value="1"/>
</dbReference>
<keyword evidence="5 16" id="KW-0328">Glycosyltransferase</keyword>
<accession>A0A482XEA5</accession>
<keyword evidence="10 16" id="KW-1133">Transmembrane helix</keyword>
<dbReference type="STRING" id="195883.A0A482XEA5"/>
<keyword evidence="20" id="KW-1185">Reference proteome</keyword>
<evidence type="ECO:0000256" key="14">
    <source>
        <dbReference type="ARBA" id="ARBA00023211"/>
    </source>
</evidence>
<dbReference type="InterPro" id="IPR027995">
    <property type="entry name" value="Galactosyl_T_N"/>
</dbReference>
<dbReference type="InterPro" id="IPR003859">
    <property type="entry name" value="Galactosyl_T"/>
</dbReference>
<comment type="caution">
    <text evidence="19">The sequence shown here is derived from an EMBL/GenBank/DDBJ whole genome shotgun (WGS) entry which is preliminary data.</text>
</comment>
<dbReference type="Gene3D" id="3.90.550.10">
    <property type="entry name" value="Spore Coat Polysaccharide Biosynthesis Protein SpsA, Chain A"/>
    <property type="match status" value="1"/>
</dbReference>
<dbReference type="Proteomes" id="UP000291343">
    <property type="component" value="Unassembled WGS sequence"/>
</dbReference>
<evidence type="ECO:0000256" key="6">
    <source>
        <dbReference type="ARBA" id="ARBA00022679"/>
    </source>
</evidence>
<dbReference type="InParanoid" id="A0A482XEA5"/>
<comment type="similarity">
    <text evidence="4 16">Belongs to the glycosyltransferase 7 family.</text>
</comment>
<evidence type="ECO:0000256" key="4">
    <source>
        <dbReference type="ARBA" id="ARBA00005735"/>
    </source>
</evidence>
<dbReference type="GO" id="GO:0046872">
    <property type="term" value="F:metal ion binding"/>
    <property type="evidence" value="ECO:0007669"/>
    <property type="project" value="UniProtKB-UniRule"/>
</dbReference>
<dbReference type="FunCoup" id="A0A482XEA5">
    <property type="interactions" value="1277"/>
</dbReference>
<name>A0A482XEA5_LAOST</name>
<feature type="transmembrane region" description="Helical" evidence="16">
    <location>
        <begin position="20"/>
        <end position="40"/>
    </location>
</feature>
<dbReference type="PRINTS" id="PR02050">
    <property type="entry name" value="B14GALTRFASE"/>
</dbReference>
<organism evidence="19 20">
    <name type="scientific">Laodelphax striatellus</name>
    <name type="common">Small brown planthopper</name>
    <name type="synonym">Delphax striatella</name>
    <dbReference type="NCBI Taxonomy" id="195883"/>
    <lineage>
        <taxon>Eukaryota</taxon>
        <taxon>Metazoa</taxon>
        <taxon>Ecdysozoa</taxon>
        <taxon>Arthropoda</taxon>
        <taxon>Hexapoda</taxon>
        <taxon>Insecta</taxon>
        <taxon>Pterygota</taxon>
        <taxon>Neoptera</taxon>
        <taxon>Paraneoptera</taxon>
        <taxon>Hemiptera</taxon>
        <taxon>Auchenorrhyncha</taxon>
        <taxon>Fulgoroidea</taxon>
        <taxon>Delphacidae</taxon>
        <taxon>Criomorphinae</taxon>
        <taxon>Laodelphax</taxon>
    </lineage>
</organism>
<proteinExistence type="inferred from homology"/>
<dbReference type="InterPro" id="IPR027791">
    <property type="entry name" value="Galactosyl_T_C"/>
</dbReference>
<feature type="domain" description="Galactosyltransferase C-terminal" evidence="17">
    <location>
        <begin position="153"/>
        <end position="219"/>
    </location>
</feature>
<feature type="domain" description="Galactosyltransferase N-terminal" evidence="18">
    <location>
        <begin position="61"/>
        <end position="145"/>
    </location>
</feature>
<dbReference type="GO" id="GO:0030166">
    <property type="term" value="P:proteoglycan biosynthetic process"/>
    <property type="evidence" value="ECO:0007669"/>
    <property type="project" value="TreeGrafter"/>
</dbReference>
<dbReference type="FunFam" id="3.90.550.10:FF:000062">
    <property type="entry name" value="beta-1,4-galactosyltransferase 7 isoform X1"/>
    <property type="match status" value="1"/>
</dbReference>
<comment type="subcellular location">
    <subcellularLocation>
        <location evidence="2">Golgi apparatus membrane</location>
        <topology evidence="2">Single-pass type II membrane protein</topology>
    </subcellularLocation>
    <subcellularLocation>
        <location evidence="16">Membrane</location>
        <topology evidence="16">Single-pass type II membrane protein</topology>
    </subcellularLocation>
</comment>
<evidence type="ECO:0000256" key="15">
    <source>
        <dbReference type="ARBA" id="ARBA00051458"/>
    </source>
</evidence>
<evidence type="ECO:0000256" key="5">
    <source>
        <dbReference type="ARBA" id="ARBA00022676"/>
    </source>
</evidence>
<evidence type="ECO:0000256" key="9">
    <source>
        <dbReference type="ARBA" id="ARBA00022968"/>
    </source>
</evidence>
<gene>
    <name evidence="19" type="ORF">LSTR_LSTR006349</name>
</gene>
<dbReference type="AlphaFoldDB" id="A0A482XEA5"/>
<dbReference type="EMBL" id="QKKF02012197">
    <property type="protein sequence ID" value="RZF43808.1"/>
    <property type="molecule type" value="Genomic_DNA"/>
</dbReference>
<evidence type="ECO:0000256" key="13">
    <source>
        <dbReference type="ARBA" id="ARBA00023180"/>
    </source>
</evidence>
<evidence type="ECO:0000259" key="18">
    <source>
        <dbReference type="Pfam" id="PF13733"/>
    </source>
</evidence>
<evidence type="ECO:0000256" key="16">
    <source>
        <dbReference type="RuleBase" id="RU368121"/>
    </source>
</evidence>
<dbReference type="UniPathway" id="UPA00378"/>
<comment type="catalytic activity">
    <reaction evidence="15">
        <text>3-O-(beta-D-xylosyl)-L-seryl-[protein] + UDP-alpha-D-galactose = 3-O-(beta-D-galactosyl-(1-&gt;4)-beta-D-xylosyl)-L-seryl-[protein] + UDP + H(+)</text>
        <dbReference type="Rhea" id="RHEA:15297"/>
        <dbReference type="Rhea" id="RHEA-COMP:12567"/>
        <dbReference type="Rhea" id="RHEA-COMP:12570"/>
        <dbReference type="ChEBI" id="CHEBI:15378"/>
        <dbReference type="ChEBI" id="CHEBI:58223"/>
        <dbReference type="ChEBI" id="CHEBI:66914"/>
        <dbReference type="ChEBI" id="CHEBI:132085"/>
        <dbReference type="ChEBI" id="CHEBI:132088"/>
        <dbReference type="EC" id="2.4.1.133"/>
    </reaction>
</comment>
<evidence type="ECO:0000256" key="7">
    <source>
        <dbReference type="ARBA" id="ARBA00022692"/>
    </source>
</evidence>
<evidence type="ECO:0000256" key="1">
    <source>
        <dbReference type="ARBA" id="ARBA00001936"/>
    </source>
</evidence>
<keyword evidence="12 16" id="KW-0472">Membrane</keyword>
<keyword evidence="9 16" id="KW-0735">Signal-anchor</keyword>
<comment type="cofactor">
    <cofactor evidence="1 16">
        <name>Mn(2+)</name>
        <dbReference type="ChEBI" id="CHEBI:29035"/>
    </cofactor>
</comment>
<dbReference type="EC" id="2.4.1.-" evidence="16"/>
<keyword evidence="11" id="KW-0333">Golgi apparatus</keyword>
<keyword evidence="6 16" id="KW-0808">Transferase</keyword>
<evidence type="ECO:0000313" key="20">
    <source>
        <dbReference type="Proteomes" id="UP000291343"/>
    </source>
</evidence>
<dbReference type="Pfam" id="PF02709">
    <property type="entry name" value="Glyco_transf_7C"/>
    <property type="match status" value="1"/>
</dbReference>
<keyword evidence="8 16" id="KW-0479">Metal-binding</keyword>
<reference evidence="19 20" key="1">
    <citation type="journal article" date="2017" name="Gigascience">
        <title>Genome sequence of the small brown planthopper, Laodelphax striatellus.</title>
        <authorList>
            <person name="Zhu J."/>
            <person name="Jiang F."/>
            <person name="Wang X."/>
            <person name="Yang P."/>
            <person name="Bao Y."/>
            <person name="Zhao W."/>
            <person name="Wang W."/>
            <person name="Lu H."/>
            <person name="Wang Q."/>
            <person name="Cui N."/>
            <person name="Li J."/>
            <person name="Chen X."/>
            <person name="Luo L."/>
            <person name="Yu J."/>
            <person name="Kang L."/>
            <person name="Cui F."/>
        </authorList>
    </citation>
    <scope>NUCLEOTIDE SEQUENCE [LARGE SCALE GENOMIC DNA]</scope>
    <source>
        <strain evidence="19">Lst14</strain>
    </source>
</reference>
<evidence type="ECO:0000256" key="10">
    <source>
        <dbReference type="ARBA" id="ARBA00022989"/>
    </source>
</evidence>
<dbReference type="CDD" id="cd00899">
    <property type="entry name" value="b4GalT"/>
    <property type="match status" value="1"/>
</dbReference>
<dbReference type="OrthoDB" id="6020664at2759"/>
<evidence type="ECO:0000256" key="12">
    <source>
        <dbReference type="ARBA" id="ARBA00023136"/>
    </source>
</evidence>
<keyword evidence="13 16" id="KW-0325">Glycoprotein</keyword>
<sequence length="325" mass="37727">MTYPSNFFLDVCFRFFRIKVILCCILITFIVGCLISLSSLTPDQCNCNGEQTKQHFLNNREHKLGIVVPFRDRFEELLEFVPHLHNFLKAQNLNHAIYVINQVDQYRFNRASLINVGFTIAVAGGCDYIAMHDVDLLPMNPLLSYAYPQKGLFHVASPQLHPRYHYSTFVGGILLVKREDFEKVNGMSNKYWGWGLEDDEFFVRLKEAGLNISRPGNLTSGIEGTFRHMHDRVWRKRDMAKCYNQREVTRRRDRTTGLNDVKYIIQSQYQLTINSASVDVINVALKCNRTMTPWCLCSEENKSSTVYSKTNHKDKLKQKNLKPAR</sequence>
<evidence type="ECO:0000256" key="8">
    <source>
        <dbReference type="ARBA" id="ARBA00022723"/>
    </source>
</evidence>
<evidence type="ECO:0000256" key="2">
    <source>
        <dbReference type="ARBA" id="ARBA00004323"/>
    </source>
</evidence>
<protein>
    <recommendedName>
        <fullName evidence="16">Beta-1,4-N-acetylgalactosaminyltransferase</fullName>
        <ecNumber evidence="16">2.4.1.-</ecNumber>
    </recommendedName>
    <alternativeName>
        <fullName evidence="16">Beta-4-GalNAcT</fullName>
    </alternativeName>
</protein>
<comment type="pathway">
    <text evidence="3 16">Protein modification; protein glycosylation.</text>
</comment>
<dbReference type="GO" id="GO:0005975">
    <property type="term" value="P:carbohydrate metabolic process"/>
    <property type="evidence" value="ECO:0007669"/>
    <property type="project" value="InterPro"/>
</dbReference>
<dbReference type="InterPro" id="IPR029044">
    <property type="entry name" value="Nucleotide-diphossugar_trans"/>
</dbReference>
<evidence type="ECO:0000259" key="17">
    <source>
        <dbReference type="Pfam" id="PF02709"/>
    </source>
</evidence>
<dbReference type="GO" id="GO:0000139">
    <property type="term" value="C:Golgi membrane"/>
    <property type="evidence" value="ECO:0007669"/>
    <property type="project" value="UniProtKB-SubCell"/>
</dbReference>
<keyword evidence="14 16" id="KW-0464">Manganese</keyword>
<dbReference type="PANTHER" id="PTHR19300:SF30">
    <property type="entry name" value="BETA-1,4-GALACTOSYLTRANSFERASE 7"/>
    <property type="match status" value="1"/>
</dbReference>
<evidence type="ECO:0000256" key="3">
    <source>
        <dbReference type="ARBA" id="ARBA00004922"/>
    </source>
</evidence>
<keyword evidence="7 16" id="KW-0812">Transmembrane</keyword>
<evidence type="ECO:0000256" key="11">
    <source>
        <dbReference type="ARBA" id="ARBA00023034"/>
    </source>
</evidence>
<comment type="function">
    <text evidence="16">Catalyzes the transfer of galactose onto proteins or lipids.</text>
</comment>